<dbReference type="Proteomes" id="UP000595437">
    <property type="component" value="Chromosome 9"/>
</dbReference>
<organism evidence="1 2">
    <name type="scientific">Caligus rogercresseyi</name>
    <name type="common">Sea louse</name>
    <dbReference type="NCBI Taxonomy" id="217165"/>
    <lineage>
        <taxon>Eukaryota</taxon>
        <taxon>Metazoa</taxon>
        <taxon>Ecdysozoa</taxon>
        <taxon>Arthropoda</taxon>
        <taxon>Crustacea</taxon>
        <taxon>Multicrustacea</taxon>
        <taxon>Hexanauplia</taxon>
        <taxon>Copepoda</taxon>
        <taxon>Siphonostomatoida</taxon>
        <taxon>Caligidae</taxon>
        <taxon>Caligus</taxon>
    </lineage>
</organism>
<gene>
    <name evidence="1" type="ORF">FKW44_014321</name>
</gene>
<proteinExistence type="predicted"/>
<protein>
    <submittedName>
        <fullName evidence="1">Uncharacterized protein</fullName>
    </submittedName>
</protein>
<reference evidence="2" key="1">
    <citation type="submission" date="2021-01" db="EMBL/GenBank/DDBJ databases">
        <title>Caligus Genome Assembly.</title>
        <authorList>
            <person name="Gallardo-Escarate C."/>
        </authorList>
    </citation>
    <scope>NUCLEOTIDE SEQUENCE [LARGE SCALE GENOMIC DNA]</scope>
</reference>
<accession>A0A7T8GYQ2</accession>
<dbReference type="EMBL" id="CP045898">
    <property type="protein sequence ID" value="QQP40318.1"/>
    <property type="molecule type" value="Genomic_DNA"/>
</dbReference>
<dbReference type="AlphaFoldDB" id="A0A7T8GYQ2"/>
<keyword evidence="2" id="KW-1185">Reference proteome</keyword>
<sequence length="49" mass="5959">MSEVSSKVMLQRGQMRKPQDWMFQFVNLWGQSSLQIRNYRRDLISRIGR</sequence>
<evidence type="ECO:0000313" key="1">
    <source>
        <dbReference type="EMBL" id="QQP40318.1"/>
    </source>
</evidence>
<name>A0A7T8GYQ2_CALRO</name>
<evidence type="ECO:0000313" key="2">
    <source>
        <dbReference type="Proteomes" id="UP000595437"/>
    </source>
</evidence>